<dbReference type="InterPro" id="IPR058210">
    <property type="entry name" value="SACS/Nov_dom"/>
</dbReference>
<dbReference type="PANTHER" id="PTHR32387:SF0">
    <property type="entry name" value="PROTEIN NO VEIN"/>
    <property type="match status" value="1"/>
</dbReference>
<dbReference type="AlphaFoldDB" id="A0A7U4QJF1"/>
<evidence type="ECO:0000259" key="1">
    <source>
        <dbReference type="Pfam" id="PF25794"/>
    </source>
</evidence>
<dbReference type="EMBL" id="CP013015">
    <property type="protein sequence ID" value="AMM40446.1"/>
    <property type="molecule type" value="Genomic_DNA"/>
</dbReference>
<keyword evidence="3" id="KW-1185">Reference proteome</keyword>
<proteinExistence type="predicted"/>
<dbReference type="Gene3D" id="3.30.565.10">
    <property type="entry name" value="Histidine kinase-like ATPase, C-terminal domain"/>
    <property type="match status" value="1"/>
</dbReference>
<dbReference type="Proteomes" id="UP000070560">
    <property type="component" value="Chromosome"/>
</dbReference>
<protein>
    <recommendedName>
        <fullName evidence="1">Sacsin/Nov domain-containing protein</fullName>
    </recommendedName>
</protein>
<dbReference type="Pfam" id="PF25794">
    <property type="entry name" value="SACS"/>
    <property type="match status" value="1"/>
</dbReference>
<feature type="domain" description="Sacsin/Nov" evidence="1">
    <location>
        <begin position="72"/>
        <end position="131"/>
    </location>
</feature>
<dbReference type="RefSeq" id="WP_066060838.1">
    <property type="nucleotide sequence ID" value="NZ_CP013015.1"/>
</dbReference>
<evidence type="ECO:0000313" key="2">
    <source>
        <dbReference type="EMBL" id="AMM40446.1"/>
    </source>
</evidence>
<evidence type="ECO:0000313" key="3">
    <source>
        <dbReference type="Proteomes" id="UP000070560"/>
    </source>
</evidence>
<sequence>MTQKEYIENIKNRQLNSDKEFILDSLTGAIDRLQKAFPRYGSFLMEFVQNADDAKSETLTIEILEDTVKITNNGNPFSEEDVKSICKVGRSSKTPKDYIGYLGVGFKAVFFISECPQIYSGGYQFKFDKSAWEDPEHTPWQIIPLWVDTPTVDIDNNKTNFILPIKTHDLLVKLREEVKPEHLNNRILLFLRNIKEIEIKDANQHLTRRFTKSEVSKTSDYEIYQIQEYENETLKTQDHWLIFRTICNVPPDVKNDYVTKEWEREIVEKREVLVAFKLDDENNLIKEKKALLILEFLVSYH</sequence>
<name>A0A7U4QJF1_DESA2</name>
<accession>A0A7U4QJF1</accession>
<dbReference type="InterPro" id="IPR036890">
    <property type="entry name" value="HATPase_C_sf"/>
</dbReference>
<dbReference type="PANTHER" id="PTHR32387">
    <property type="entry name" value="WU:FJ29H11"/>
    <property type="match status" value="1"/>
</dbReference>
<dbReference type="InterPro" id="IPR052957">
    <property type="entry name" value="Auxin_embryo_med"/>
</dbReference>
<dbReference type="SUPFAM" id="SSF55874">
    <property type="entry name" value="ATPase domain of HSP90 chaperone/DNA topoisomerase II/histidine kinase"/>
    <property type="match status" value="1"/>
</dbReference>
<dbReference type="OrthoDB" id="9802640at2"/>
<dbReference type="NCBIfam" id="NF047352">
    <property type="entry name" value="P_loop_sacsin"/>
    <property type="match status" value="1"/>
</dbReference>
<dbReference type="KEGG" id="daw:HS1_000640"/>
<organism evidence="2 3">
    <name type="scientific">Desulfofervidus auxilii</name>
    <dbReference type="NCBI Taxonomy" id="1621989"/>
    <lineage>
        <taxon>Bacteria</taxon>
        <taxon>Pseudomonadati</taxon>
        <taxon>Thermodesulfobacteriota</taxon>
        <taxon>Candidatus Desulfofervidia</taxon>
        <taxon>Candidatus Desulfofervidales</taxon>
        <taxon>Candidatus Desulfofervidaceae</taxon>
        <taxon>Candidatus Desulfofervidus</taxon>
    </lineage>
</organism>
<reference evidence="2 3" key="1">
    <citation type="submission" date="2015-10" db="EMBL/GenBank/DDBJ databases">
        <title>Candidatus Desulfofervidus auxilii, a hydrogenotrophic sulfate-reducing bacterium involved in the thermophilic anaerobic oxidation of methane.</title>
        <authorList>
            <person name="Krukenberg V."/>
            <person name="Richter M."/>
            <person name="Wegener G."/>
        </authorList>
    </citation>
    <scope>NUCLEOTIDE SEQUENCE [LARGE SCALE GENOMIC DNA]</scope>
    <source>
        <strain evidence="2 3">HS1</strain>
    </source>
</reference>
<gene>
    <name evidence="2" type="ORF">HS1_000640</name>
</gene>